<feature type="domain" description="CRAL-TRIO" evidence="1">
    <location>
        <begin position="1"/>
        <end position="156"/>
    </location>
</feature>
<dbReference type="Gene3D" id="3.40.525.10">
    <property type="entry name" value="CRAL-TRIO lipid binding domain"/>
    <property type="match status" value="3"/>
</dbReference>
<dbReference type="OrthoDB" id="1434354at2759"/>
<dbReference type="InterPro" id="IPR001251">
    <property type="entry name" value="CRAL-TRIO_dom"/>
</dbReference>
<dbReference type="InterPro" id="IPR036865">
    <property type="entry name" value="CRAL-TRIO_dom_sf"/>
</dbReference>
<evidence type="ECO:0000313" key="2">
    <source>
        <dbReference type="EMBL" id="CRL03400.1"/>
    </source>
</evidence>
<keyword evidence="3" id="KW-1185">Reference proteome</keyword>
<reference evidence="2 3" key="1">
    <citation type="submission" date="2015-04" db="EMBL/GenBank/DDBJ databases">
        <authorList>
            <person name="Syromyatnikov M.Y."/>
            <person name="Popov V.N."/>
        </authorList>
    </citation>
    <scope>NUCLEOTIDE SEQUENCE [LARGE SCALE GENOMIC DNA]</scope>
</reference>
<dbReference type="Proteomes" id="UP000183832">
    <property type="component" value="Unassembled WGS sequence"/>
</dbReference>
<dbReference type="AlphaFoldDB" id="A0A1J1ITF9"/>
<dbReference type="CDD" id="cd00170">
    <property type="entry name" value="SEC14"/>
    <property type="match status" value="3"/>
</dbReference>
<organism evidence="2 3">
    <name type="scientific">Clunio marinus</name>
    <dbReference type="NCBI Taxonomy" id="568069"/>
    <lineage>
        <taxon>Eukaryota</taxon>
        <taxon>Metazoa</taxon>
        <taxon>Ecdysozoa</taxon>
        <taxon>Arthropoda</taxon>
        <taxon>Hexapoda</taxon>
        <taxon>Insecta</taxon>
        <taxon>Pterygota</taxon>
        <taxon>Neoptera</taxon>
        <taxon>Endopterygota</taxon>
        <taxon>Diptera</taxon>
        <taxon>Nematocera</taxon>
        <taxon>Chironomoidea</taxon>
        <taxon>Chironomidae</taxon>
        <taxon>Clunio</taxon>
    </lineage>
</organism>
<dbReference type="SMART" id="SM00516">
    <property type="entry name" value="SEC14"/>
    <property type="match status" value="3"/>
</dbReference>
<gene>
    <name evidence="2" type="ORF">CLUMA_CG016526</name>
</gene>
<sequence>MVLLPKVTKDNNRIMTLRLIDYNPDQLVFDDGLKVFTMVNDTFIKTQNENAKFATGEIVVFDLQGLTARHVTRMGISSLRCFLKYMIDAHPVRIKEIHVVNAHSLLDKLMYMLKPFISARHLKVIHFHLPNSTTLFEYIPRDILPEEYGGTFESNESWRWFWIHKCEENRDYLLDDKQWMIEDDKENEVNSSAIEDISIENAFSYMGFYKVLLARCLKIYSFRLEKAQQLLKHCIQLRKNSRWCFTNRDPLQPELKYVCETIDMVQLPQHTKENFKVCVYQIVHNDGSKIVFNDCIKAFFMACDVRYVQPLRSYQHLESGEVIIFDMKNLTLTHLTKINLSTLRMFFKYLQDAHPTRIVQLHVINCTPLVNRAMTLIKPFIYERLYNSLKFHMAGSLESLYEYVPREILPVDFGGDDKSMAELKQYWVDILLQYREFLLDDNYFNLDHVDFDDSLISHSNSVLLIYSIIHRQLVPMVEKTPENYKVSIFRLTDPDPEKIDFNHVIKAFYMAADIRLASTEEVWSDGEIPIFDMTNITFKHFTKIVLSTLRLFMKYSQEAHPVIVRQVHIVNCSSLINKVMMVIKPFLKAEVAERIQTHLPESETLFKYIPKEILPKEYGGLAGPINNIRNFWMSYLDSFRNYIINEENWRLRD</sequence>
<dbReference type="PANTHER" id="PTHR10174">
    <property type="entry name" value="ALPHA-TOCOPHEROL TRANSFER PROTEIN-RELATED"/>
    <property type="match status" value="1"/>
</dbReference>
<evidence type="ECO:0000313" key="3">
    <source>
        <dbReference type="Proteomes" id="UP000183832"/>
    </source>
</evidence>
<name>A0A1J1ITF9_9DIPT</name>
<feature type="domain" description="CRAL-TRIO" evidence="1">
    <location>
        <begin position="530"/>
        <end position="626"/>
    </location>
</feature>
<dbReference type="PANTHER" id="PTHR10174:SF222">
    <property type="entry name" value="GH10083P-RELATED"/>
    <property type="match status" value="1"/>
</dbReference>
<dbReference type="GO" id="GO:1902936">
    <property type="term" value="F:phosphatidylinositol bisphosphate binding"/>
    <property type="evidence" value="ECO:0007669"/>
    <property type="project" value="TreeGrafter"/>
</dbReference>
<dbReference type="Gene3D" id="1.20.5.1200">
    <property type="entry name" value="Alpha-tocopherol transfer"/>
    <property type="match status" value="2"/>
</dbReference>
<accession>A0A1J1ITF9</accession>
<dbReference type="STRING" id="568069.A0A1J1ITF9"/>
<proteinExistence type="predicted"/>
<dbReference type="GO" id="GO:0016020">
    <property type="term" value="C:membrane"/>
    <property type="evidence" value="ECO:0007669"/>
    <property type="project" value="TreeGrafter"/>
</dbReference>
<dbReference type="Pfam" id="PF00650">
    <property type="entry name" value="CRAL_TRIO"/>
    <property type="match status" value="3"/>
</dbReference>
<protein>
    <submittedName>
        <fullName evidence="2">CLUMA_CG016526, isoform A</fullName>
    </submittedName>
</protein>
<dbReference type="PROSITE" id="PS50191">
    <property type="entry name" value="CRAL_TRIO"/>
    <property type="match status" value="3"/>
</dbReference>
<feature type="domain" description="CRAL-TRIO" evidence="1">
    <location>
        <begin position="323"/>
        <end position="421"/>
    </location>
</feature>
<dbReference type="SUPFAM" id="SSF52087">
    <property type="entry name" value="CRAL/TRIO domain"/>
    <property type="match status" value="3"/>
</dbReference>
<dbReference type="PRINTS" id="PR00180">
    <property type="entry name" value="CRETINALDHBP"/>
</dbReference>
<dbReference type="EMBL" id="CVRI01000059">
    <property type="protein sequence ID" value="CRL03400.1"/>
    <property type="molecule type" value="Genomic_DNA"/>
</dbReference>
<evidence type="ECO:0000259" key="1">
    <source>
        <dbReference type="PROSITE" id="PS50191"/>
    </source>
</evidence>